<dbReference type="PATRIC" id="fig|700597.3.peg.924"/>
<keyword evidence="3" id="KW-1185">Reference proteome</keyword>
<organism evidence="2 3">
    <name type="scientific">Streptomyces zinciresistens K42</name>
    <dbReference type="NCBI Taxonomy" id="700597"/>
    <lineage>
        <taxon>Bacteria</taxon>
        <taxon>Bacillati</taxon>
        <taxon>Actinomycetota</taxon>
        <taxon>Actinomycetes</taxon>
        <taxon>Kitasatosporales</taxon>
        <taxon>Streptomycetaceae</taxon>
        <taxon>Streptomyces</taxon>
    </lineage>
</organism>
<gene>
    <name evidence="2" type="ORF">SZN_04771</name>
</gene>
<reference evidence="2 3" key="1">
    <citation type="submission" date="2011-08" db="EMBL/GenBank/DDBJ databases">
        <authorList>
            <person name="Lin Y."/>
            <person name="Hao X."/>
            <person name="Johnstone L."/>
            <person name="Miller S.J."/>
            <person name="Wei G."/>
            <person name="Rensing C."/>
        </authorList>
    </citation>
    <scope>NUCLEOTIDE SEQUENCE [LARGE SCALE GENOMIC DNA]</scope>
    <source>
        <strain evidence="2 3">K42</strain>
    </source>
</reference>
<evidence type="ECO:0000313" key="3">
    <source>
        <dbReference type="Proteomes" id="UP000004217"/>
    </source>
</evidence>
<proteinExistence type="predicted"/>
<protein>
    <submittedName>
        <fullName evidence="2">Uncharacterized protein</fullName>
    </submittedName>
</protein>
<feature type="region of interest" description="Disordered" evidence="1">
    <location>
        <begin position="110"/>
        <end position="130"/>
    </location>
</feature>
<sequence length="130" mass="14539">MMTSSEYWRALLHETNVVEQLSNKLTGQAIHNGAIDAQLQRQYLVRRAALADRADSLQRATGFAITSEVDADLAARHLLDWDREHHTGQGTVPAAAARWDADPRGYVHQEHASLCRDDQLDDPDAARPRT</sequence>
<evidence type="ECO:0000256" key="1">
    <source>
        <dbReference type="SAM" id="MobiDB-lite"/>
    </source>
</evidence>
<dbReference type="Proteomes" id="UP000004217">
    <property type="component" value="Unassembled WGS sequence"/>
</dbReference>
<dbReference type="EMBL" id="AGBF01000007">
    <property type="protein sequence ID" value="EGX61137.1"/>
    <property type="molecule type" value="Genomic_DNA"/>
</dbReference>
<name>G2G648_9ACTN</name>
<comment type="caution">
    <text evidence="2">The sequence shown here is derived from an EMBL/GenBank/DDBJ whole genome shotgun (WGS) entry which is preliminary data.</text>
</comment>
<evidence type="ECO:0000313" key="2">
    <source>
        <dbReference type="EMBL" id="EGX61137.1"/>
    </source>
</evidence>
<dbReference type="AlphaFoldDB" id="G2G648"/>
<accession>G2G648</accession>